<keyword evidence="3" id="KW-0325">Glycoprotein</keyword>
<proteinExistence type="inferred from homology"/>
<dbReference type="Gene3D" id="1.25.40.10">
    <property type="entry name" value="Tetratricopeptide repeat domain"/>
    <property type="match status" value="2"/>
</dbReference>
<feature type="chain" id="PRO_5042154685" description="Leprecan-like alpha-helical domain-containing protein" evidence="4">
    <location>
        <begin position="18"/>
        <end position="397"/>
    </location>
</feature>
<keyword evidence="7" id="KW-1185">Reference proteome</keyword>
<feature type="signal peptide" evidence="4">
    <location>
        <begin position="1"/>
        <end position="17"/>
    </location>
</feature>
<evidence type="ECO:0000256" key="4">
    <source>
        <dbReference type="SAM" id="SignalP"/>
    </source>
</evidence>
<reference evidence="6 7" key="1">
    <citation type="submission" date="2022-05" db="EMBL/GenBank/DDBJ databases">
        <title>A multi-omics perspective on studying reproductive biology in Daphnia sinensis.</title>
        <authorList>
            <person name="Jia J."/>
        </authorList>
    </citation>
    <scope>NUCLEOTIDE SEQUENCE [LARGE SCALE GENOMIC DNA]</scope>
    <source>
        <strain evidence="6 7">WSL</strain>
    </source>
</reference>
<comment type="similarity">
    <text evidence="1">Belongs to the leprecan family.</text>
</comment>
<dbReference type="AlphaFoldDB" id="A0AAD5PQD4"/>
<dbReference type="Pfam" id="PF23557">
    <property type="entry name" value="TPR_leprecan"/>
    <property type="match status" value="1"/>
</dbReference>
<comment type="caution">
    <text evidence="6">The sequence shown here is derived from an EMBL/GenBank/DDBJ whole genome shotgun (WGS) entry which is preliminary data.</text>
</comment>
<dbReference type="GO" id="GO:0030199">
    <property type="term" value="P:collagen fibril organization"/>
    <property type="evidence" value="ECO:0007669"/>
    <property type="project" value="TreeGrafter"/>
</dbReference>
<dbReference type="PANTHER" id="PTHR13986:SF8">
    <property type="entry name" value="PROLYL 3-HYDROXYLASE 1-LIKE PROTEIN"/>
    <property type="match status" value="1"/>
</dbReference>
<organism evidence="6 7">
    <name type="scientific">Daphnia sinensis</name>
    <dbReference type="NCBI Taxonomy" id="1820382"/>
    <lineage>
        <taxon>Eukaryota</taxon>
        <taxon>Metazoa</taxon>
        <taxon>Ecdysozoa</taxon>
        <taxon>Arthropoda</taxon>
        <taxon>Crustacea</taxon>
        <taxon>Branchiopoda</taxon>
        <taxon>Diplostraca</taxon>
        <taxon>Cladocera</taxon>
        <taxon>Anomopoda</taxon>
        <taxon>Daphniidae</taxon>
        <taxon>Daphnia</taxon>
        <taxon>Daphnia similis group</taxon>
    </lineage>
</organism>
<feature type="domain" description="Leprecan-like alpha-helical" evidence="5">
    <location>
        <begin position="26"/>
        <end position="320"/>
    </location>
</feature>
<evidence type="ECO:0000256" key="3">
    <source>
        <dbReference type="ARBA" id="ARBA00023180"/>
    </source>
</evidence>
<dbReference type="GO" id="GO:0005783">
    <property type="term" value="C:endoplasmic reticulum"/>
    <property type="evidence" value="ECO:0007669"/>
    <property type="project" value="TreeGrafter"/>
</dbReference>
<dbReference type="InterPro" id="IPR052284">
    <property type="entry name" value="Collagen_mod_leprecan"/>
</dbReference>
<dbReference type="InterPro" id="IPR056585">
    <property type="entry name" value="Leprecan_dom"/>
</dbReference>
<dbReference type="InterPro" id="IPR011990">
    <property type="entry name" value="TPR-like_helical_dom_sf"/>
</dbReference>
<evidence type="ECO:0000313" key="7">
    <source>
        <dbReference type="Proteomes" id="UP000820818"/>
    </source>
</evidence>
<dbReference type="EMBL" id="WJBH02000009">
    <property type="protein sequence ID" value="KAI9553034.1"/>
    <property type="molecule type" value="Genomic_DNA"/>
</dbReference>
<evidence type="ECO:0000256" key="2">
    <source>
        <dbReference type="ARBA" id="ARBA00022729"/>
    </source>
</evidence>
<sequence length="397" mass="46315">MLFKVCFLSLLVYFCSATKADPANTYDILYNQAVEAYLNEQWDECVTRMNEAIEDYHFYKDAVVGCRLECIKASFEKPLVSPQLEDMKLWEKMIKKTLCLLKCKKEILKNRAELVDRKVEADFETLKPYDYLQLCYFKTNDNVKAASCAYTFLTMNTNHTVMQENLRFFINELKVDPSYIINLEAKPYVDMYLRGSESYQKKDYDRTTNYMELSLVEYLQAEEECRAHCEGPFDQGWFPDFISSISNHYTFTLRCKRRCAKKLQNLNGEIHDDLLPSHYHYLQFAYFKLGNIEKACAAAASYLLFFPNDETMIDNKNFYMTLGNVNESMFVPRAEALHYHERELGEKALLQFIEDSFQFDEGEILEPTGPDFALFSTDLETVPTDSSIIENEIPGST</sequence>
<dbReference type="PANTHER" id="PTHR13986">
    <property type="entry name" value="PROTEIN LYSINE HYDROXYLATION COMPLEX COMPONENT"/>
    <property type="match status" value="1"/>
</dbReference>
<evidence type="ECO:0000259" key="5">
    <source>
        <dbReference type="Pfam" id="PF23557"/>
    </source>
</evidence>
<accession>A0AAD5PQD4</accession>
<protein>
    <recommendedName>
        <fullName evidence="5">Leprecan-like alpha-helical domain-containing protein</fullName>
    </recommendedName>
</protein>
<gene>
    <name evidence="6" type="ORF">GHT06_020923</name>
</gene>
<keyword evidence="2 4" id="KW-0732">Signal</keyword>
<dbReference type="Proteomes" id="UP000820818">
    <property type="component" value="Linkage Group LG9"/>
</dbReference>
<dbReference type="GO" id="GO:0005518">
    <property type="term" value="F:collagen binding"/>
    <property type="evidence" value="ECO:0007669"/>
    <property type="project" value="TreeGrafter"/>
</dbReference>
<evidence type="ECO:0000256" key="1">
    <source>
        <dbReference type="ARBA" id="ARBA00006487"/>
    </source>
</evidence>
<name>A0AAD5PQD4_9CRUS</name>
<evidence type="ECO:0000313" key="6">
    <source>
        <dbReference type="EMBL" id="KAI9553034.1"/>
    </source>
</evidence>